<name>A0A8E2QZX5_9MOLU</name>
<keyword evidence="1" id="KW-0812">Transmembrane</keyword>
<organism evidence="2 3">
    <name type="scientific">Entomoplasma ellychniae</name>
    <dbReference type="NCBI Taxonomy" id="2114"/>
    <lineage>
        <taxon>Bacteria</taxon>
        <taxon>Bacillati</taxon>
        <taxon>Mycoplasmatota</taxon>
        <taxon>Mollicutes</taxon>
        <taxon>Entomoplasmatales</taxon>
        <taxon>Entomoplasmataceae</taxon>
        <taxon>Entomoplasma</taxon>
    </lineage>
</organism>
<evidence type="ECO:0000313" key="3">
    <source>
        <dbReference type="Proteomes" id="UP000239010"/>
    </source>
</evidence>
<keyword evidence="3" id="KW-1185">Reference proteome</keyword>
<evidence type="ECO:0000313" key="2">
    <source>
        <dbReference type="EMBL" id="PPE04915.1"/>
    </source>
</evidence>
<evidence type="ECO:0000256" key="1">
    <source>
        <dbReference type="SAM" id="Phobius"/>
    </source>
</evidence>
<feature type="transmembrane region" description="Helical" evidence="1">
    <location>
        <begin position="77"/>
        <end position="95"/>
    </location>
</feature>
<proteinExistence type="predicted"/>
<comment type="caution">
    <text evidence="2">The sequence shown here is derived from an EMBL/GenBank/DDBJ whole genome shotgun (WGS) entry which is preliminary data.</text>
</comment>
<dbReference type="AlphaFoldDB" id="A0A8E2QZX5"/>
<feature type="transmembrane region" description="Helical" evidence="1">
    <location>
        <begin position="20"/>
        <end position="37"/>
    </location>
</feature>
<feature type="transmembrane region" description="Helical" evidence="1">
    <location>
        <begin position="44"/>
        <end position="71"/>
    </location>
</feature>
<dbReference type="EMBL" id="PHND01000001">
    <property type="protein sequence ID" value="PPE04915.1"/>
    <property type="molecule type" value="Genomic_DNA"/>
</dbReference>
<accession>A0A8E2QZX5</accession>
<dbReference type="Proteomes" id="UP000239010">
    <property type="component" value="Unassembled WGS sequence"/>
</dbReference>
<sequence>MLNRKTYNSLFKNELKYNKWSIFLSIIILLDNLKLWFKNAFFWLGIAGGASSLGIFSGFLLDLLLFVFFYFLLYFSFYLLTVLPISILVLIFTIGK</sequence>
<gene>
    <name evidence="2" type="ORF">EELLY_v1c06010</name>
</gene>
<protein>
    <submittedName>
        <fullName evidence="2">Uncharacterized protein</fullName>
    </submittedName>
</protein>
<keyword evidence="1" id="KW-1133">Transmembrane helix</keyword>
<reference evidence="2 3" key="1">
    <citation type="submission" date="2017-11" db="EMBL/GenBank/DDBJ databases">
        <title>Genome sequence of Entomoplasma ellychniae ELCN-1 (ATCC 43707).</title>
        <authorList>
            <person name="Lo W.-S."/>
            <person name="Gasparich G.E."/>
            <person name="Kuo C.-H."/>
        </authorList>
    </citation>
    <scope>NUCLEOTIDE SEQUENCE [LARGE SCALE GENOMIC DNA]</scope>
    <source>
        <strain evidence="2 3">ELCN-1</strain>
    </source>
</reference>
<keyword evidence="1" id="KW-0472">Membrane</keyword>